<dbReference type="EMBL" id="CP019699">
    <property type="protein sequence ID" value="AQS55295.1"/>
    <property type="molecule type" value="Genomic_DNA"/>
</dbReference>
<dbReference type="RefSeq" id="WP_077719116.1">
    <property type="nucleotide sequence ID" value="NZ_CP019699.1"/>
</dbReference>
<feature type="domain" description="DUF6673" evidence="2">
    <location>
        <begin position="14"/>
        <end position="124"/>
    </location>
</feature>
<protein>
    <recommendedName>
        <fullName evidence="2">DUF6673 domain-containing protein</fullName>
    </recommendedName>
</protein>
<gene>
    <name evidence="3" type="ORF">B0W44_05360</name>
</gene>
<keyword evidence="4" id="KW-1185">Reference proteome</keyword>
<evidence type="ECO:0000256" key="1">
    <source>
        <dbReference type="SAM" id="Coils"/>
    </source>
</evidence>
<dbReference type="Proteomes" id="UP000188603">
    <property type="component" value="Chromosome"/>
</dbReference>
<organism evidence="3 4">
    <name type="scientific">Novibacillus thermophilus</name>
    <dbReference type="NCBI Taxonomy" id="1471761"/>
    <lineage>
        <taxon>Bacteria</taxon>
        <taxon>Bacillati</taxon>
        <taxon>Bacillota</taxon>
        <taxon>Bacilli</taxon>
        <taxon>Bacillales</taxon>
        <taxon>Thermoactinomycetaceae</taxon>
        <taxon>Novibacillus</taxon>
    </lineage>
</organism>
<reference evidence="3 4" key="1">
    <citation type="journal article" date="2015" name="Int. J. Syst. Evol. Microbiol.">
        <title>Novibacillus thermophilus gen. nov., sp. nov., a Gram-staining-negative and moderately thermophilic member of the family Thermoactinomycetaceae.</title>
        <authorList>
            <person name="Yang G."/>
            <person name="Chen J."/>
            <person name="Zhou S."/>
        </authorList>
    </citation>
    <scope>NUCLEOTIDE SEQUENCE [LARGE SCALE GENOMIC DNA]</scope>
    <source>
        <strain evidence="3 4">SG-1</strain>
    </source>
</reference>
<evidence type="ECO:0000313" key="4">
    <source>
        <dbReference type="Proteomes" id="UP000188603"/>
    </source>
</evidence>
<dbReference type="OrthoDB" id="2925140at2"/>
<proteinExistence type="predicted"/>
<accession>A0A1U9K5G8</accession>
<dbReference type="STRING" id="1471761.B0W44_05360"/>
<dbReference type="Pfam" id="PF20378">
    <property type="entry name" value="DUF6673"/>
    <property type="match status" value="1"/>
</dbReference>
<keyword evidence="1" id="KW-0175">Coiled coil</keyword>
<dbReference type="AlphaFoldDB" id="A0A1U9K5G8"/>
<feature type="coiled-coil region" evidence="1">
    <location>
        <begin position="30"/>
        <end position="60"/>
    </location>
</feature>
<evidence type="ECO:0000259" key="2">
    <source>
        <dbReference type="Pfam" id="PF20378"/>
    </source>
</evidence>
<sequence>MAIKIQTEKPEIPVEIGDLKFSFDVSDESIKKFREDALKIQKELENIESIDNDKEALEAAKNVLHRGYSLILGDGSFEKIYELSPSVIICMKYLEQIVVGIEEELRNKGYSQTQKEKAQKYISNKKK</sequence>
<evidence type="ECO:0000313" key="3">
    <source>
        <dbReference type="EMBL" id="AQS55295.1"/>
    </source>
</evidence>
<name>A0A1U9K5G8_9BACL</name>
<dbReference type="KEGG" id="ntr:B0W44_05360"/>
<dbReference type="InterPro" id="IPR046655">
    <property type="entry name" value="DUF6673"/>
</dbReference>